<dbReference type="GO" id="GO:0030177">
    <property type="term" value="P:positive regulation of Wnt signaling pathway"/>
    <property type="evidence" value="ECO:0007669"/>
    <property type="project" value="TreeGrafter"/>
</dbReference>
<dbReference type="PANTHER" id="PTHR13351">
    <property type="entry name" value="RENIN RECEPTOR"/>
    <property type="match status" value="1"/>
</dbReference>
<accession>A0A0J7KMJ6</accession>
<dbReference type="STRING" id="67767.A0A0J7KMJ6"/>
<dbReference type="GO" id="GO:0009897">
    <property type="term" value="C:external side of plasma membrane"/>
    <property type="evidence" value="ECO:0007669"/>
    <property type="project" value="TreeGrafter"/>
</dbReference>
<reference evidence="3 4" key="1">
    <citation type="submission" date="2015-04" db="EMBL/GenBank/DDBJ databases">
        <title>Lasius niger genome sequencing.</title>
        <authorList>
            <person name="Konorov E.A."/>
            <person name="Nikitin M.A."/>
            <person name="Kirill M.V."/>
            <person name="Chang P."/>
        </authorList>
    </citation>
    <scope>NUCLEOTIDE SEQUENCE [LARGE SCALE GENOMIC DNA]</scope>
    <source>
        <tissue evidence="3">Whole</tissue>
    </source>
</reference>
<feature type="region of interest" description="Disordered" evidence="1">
    <location>
        <begin position="266"/>
        <end position="291"/>
    </location>
</feature>
<dbReference type="Pfam" id="PF25294">
    <property type="entry name" value="RENR_N"/>
    <property type="match status" value="1"/>
</dbReference>
<evidence type="ECO:0000313" key="4">
    <source>
        <dbReference type="Proteomes" id="UP000036403"/>
    </source>
</evidence>
<dbReference type="InterPro" id="IPR057318">
    <property type="entry name" value="RENR_N"/>
</dbReference>
<name>A0A0J7KMJ6_LASNI</name>
<evidence type="ECO:0000259" key="2">
    <source>
        <dbReference type="Pfam" id="PF25294"/>
    </source>
</evidence>
<comment type="caution">
    <text evidence="3">The sequence shown here is derived from an EMBL/GenBank/DDBJ whole genome shotgun (WGS) entry which is preliminary data.</text>
</comment>
<dbReference type="InterPro" id="IPR012493">
    <property type="entry name" value="Renin_rcpt"/>
</dbReference>
<feature type="domain" description="Renin receptor N-terminal" evidence="2">
    <location>
        <begin position="2"/>
        <end position="180"/>
    </location>
</feature>
<proteinExistence type="predicted"/>
<gene>
    <name evidence="3" type="ORF">RF55_8548</name>
</gene>
<sequence>MPKALVAIAIDGIEKLPFLKNGTLITLYPLIVDEVEETTWQAIRSRVEERSNDNTLVRINLSDGVDALGQSALGELKPTNMENLESLRRSKVEEDRKFIEEMELLHAIADKASSAKKHDSGTDVYWLVVSALRPVLDLHGNTSAEAQEAYLILNDALERVSKAFVNTYDDKVVISAFTNDASKVRNARSVLLERQRRDAPQQIPLATRCVTPSLAQMMLPFLRDVDKEAILHAYRFRPTAVHVLISSDILINNAITFANLAKRNTTKSTIEGTKKKEEKIEEDMEQEEINK</sequence>
<dbReference type="OrthoDB" id="7866065at2759"/>
<dbReference type="GO" id="GO:0038023">
    <property type="term" value="F:signaling receptor activity"/>
    <property type="evidence" value="ECO:0007669"/>
    <property type="project" value="InterPro"/>
</dbReference>
<evidence type="ECO:0000256" key="1">
    <source>
        <dbReference type="SAM" id="MobiDB-lite"/>
    </source>
</evidence>
<keyword evidence="3" id="KW-0675">Receptor</keyword>
<protein>
    <submittedName>
        <fullName evidence="3">Renin receptor</fullName>
    </submittedName>
</protein>
<dbReference type="EMBL" id="LBMM01005378">
    <property type="protein sequence ID" value="KMQ91568.1"/>
    <property type="molecule type" value="Genomic_DNA"/>
</dbReference>
<organism evidence="3 4">
    <name type="scientific">Lasius niger</name>
    <name type="common">Black garden ant</name>
    <dbReference type="NCBI Taxonomy" id="67767"/>
    <lineage>
        <taxon>Eukaryota</taxon>
        <taxon>Metazoa</taxon>
        <taxon>Ecdysozoa</taxon>
        <taxon>Arthropoda</taxon>
        <taxon>Hexapoda</taxon>
        <taxon>Insecta</taxon>
        <taxon>Pterygota</taxon>
        <taxon>Neoptera</taxon>
        <taxon>Endopterygota</taxon>
        <taxon>Hymenoptera</taxon>
        <taxon>Apocrita</taxon>
        <taxon>Aculeata</taxon>
        <taxon>Formicoidea</taxon>
        <taxon>Formicidae</taxon>
        <taxon>Formicinae</taxon>
        <taxon>Lasius</taxon>
        <taxon>Lasius</taxon>
    </lineage>
</organism>
<dbReference type="PANTHER" id="PTHR13351:SF1">
    <property type="entry name" value="RENIN RECEPTOR"/>
    <property type="match status" value="1"/>
</dbReference>
<dbReference type="AlphaFoldDB" id="A0A0J7KMJ6"/>
<evidence type="ECO:0000313" key="3">
    <source>
        <dbReference type="EMBL" id="KMQ91568.1"/>
    </source>
</evidence>
<dbReference type="PaxDb" id="67767-A0A0J7KMJ6"/>
<keyword evidence="4" id="KW-1185">Reference proteome</keyword>
<dbReference type="Proteomes" id="UP000036403">
    <property type="component" value="Unassembled WGS sequence"/>
</dbReference>
<feature type="compositionally biased region" description="Acidic residues" evidence="1">
    <location>
        <begin position="280"/>
        <end position="291"/>
    </location>
</feature>